<evidence type="ECO:0000313" key="3">
    <source>
        <dbReference type="Proteomes" id="UP001596417"/>
    </source>
</evidence>
<sequence>MQFATQQHRITKEMATYVVSNRSALIEAVKHPEAVVWIPNDVTIDMTGAIGVPIAPNVTIASGRLLNDDTGGTIKTDGYDKGIFINPSGGCRITGISLQGPRLDYFDPASDRESLEDYSALGFKLQGHTAILDNCEVAGWTFAGVALGSKTRATQGWIHHNFMHSNQMNHLGYPMELYNGRHLIEWNYFDRNRHSIAGFGYPTNGYEARFNVVGPHSVQHAFDMHYLGENLDYLGQSTQGMVAGSFVNVHHNVFELTSNSAFSIQGYPQQHARFCNNWCAEQKGGAKSGDPEGVVFSLSDADVRVKDNKYGPQAVKPGRQWLQKLRNKMMNRSDTSSVSPPKATLSPMNLNQILNVANTTNSTDNKTDDLTKPSTIPASADQ</sequence>
<evidence type="ECO:0000313" key="2">
    <source>
        <dbReference type="EMBL" id="MFC7190050.1"/>
    </source>
</evidence>
<dbReference type="RefSeq" id="WP_248906507.1">
    <property type="nucleotide sequence ID" value="NZ_CP109979.1"/>
</dbReference>
<keyword evidence="3" id="KW-1185">Reference proteome</keyword>
<evidence type="ECO:0000256" key="1">
    <source>
        <dbReference type="SAM" id="MobiDB-lite"/>
    </source>
</evidence>
<dbReference type="Proteomes" id="UP001596417">
    <property type="component" value="Unassembled WGS sequence"/>
</dbReference>
<accession>A0ABD5YU71</accession>
<organism evidence="2 3">
    <name type="scientific">Halocatena marina</name>
    <dbReference type="NCBI Taxonomy" id="2934937"/>
    <lineage>
        <taxon>Archaea</taxon>
        <taxon>Methanobacteriati</taxon>
        <taxon>Methanobacteriota</taxon>
        <taxon>Stenosarchaea group</taxon>
        <taxon>Halobacteria</taxon>
        <taxon>Halobacteriales</taxon>
        <taxon>Natronomonadaceae</taxon>
        <taxon>Halocatena</taxon>
    </lineage>
</organism>
<dbReference type="AlphaFoldDB" id="A0ABD5YU71"/>
<proteinExistence type="predicted"/>
<dbReference type="InterPro" id="IPR011050">
    <property type="entry name" value="Pectin_lyase_fold/virulence"/>
</dbReference>
<reference evidence="2 3" key="1">
    <citation type="journal article" date="2019" name="Int. J. Syst. Evol. Microbiol.">
        <title>The Global Catalogue of Microorganisms (GCM) 10K type strain sequencing project: providing services to taxonomists for standard genome sequencing and annotation.</title>
        <authorList>
            <consortium name="The Broad Institute Genomics Platform"/>
            <consortium name="The Broad Institute Genome Sequencing Center for Infectious Disease"/>
            <person name="Wu L."/>
            <person name="Ma J."/>
        </authorList>
    </citation>
    <scope>NUCLEOTIDE SEQUENCE [LARGE SCALE GENOMIC DNA]</scope>
    <source>
        <strain evidence="2 3">RDMS1</strain>
    </source>
</reference>
<dbReference type="InterPro" id="IPR012334">
    <property type="entry name" value="Pectin_lyas_fold"/>
</dbReference>
<protein>
    <recommendedName>
        <fullName evidence="4">Right handed beta helix domain-containing protein</fullName>
    </recommendedName>
</protein>
<feature type="compositionally biased region" description="Polar residues" evidence="1">
    <location>
        <begin position="372"/>
        <end position="382"/>
    </location>
</feature>
<gene>
    <name evidence="2" type="ORF">ACFQL7_09395</name>
</gene>
<dbReference type="EMBL" id="JBHTAX010000001">
    <property type="protein sequence ID" value="MFC7190050.1"/>
    <property type="molecule type" value="Genomic_DNA"/>
</dbReference>
<dbReference type="Gene3D" id="2.160.20.10">
    <property type="entry name" value="Single-stranded right-handed beta-helix, Pectin lyase-like"/>
    <property type="match status" value="1"/>
</dbReference>
<comment type="caution">
    <text evidence="2">The sequence shown here is derived from an EMBL/GenBank/DDBJ whole genome shotgun (WGS) entry which is preliminary data.</text>
</comment>
<dbReference type="SUPFAM" id="SSF51126">
    <property type="entry name" value="Pectin lyase-like"/>
    <property type="match status" value="1"/>
</dbReference>
<dbReference type="GeneID" id="76199620"/>
<feature type="region of interest" description="Disordered" evidence="1">
    <location>
        <begin position="355"/>
        <end position="382"/>
    </location>
</feature>
<name>A0ABD5YU71_9EURY</name>
<evidence type="ECO:0008006" key="4">
    <source>
        <dbReference type="Google" id="ProtNLM"/>
    </source>
</evidence>